<feature type="compositionally biased region" description="Basic and acidic residues" evidence="1">
    <location>
        <begin position="432"/>
        <end position="444"/>
    </location>
</feature>
<proteinExistence type="predicted"/>
<feature type="region of interest" description="Disordered" evidence="1">
    <location>
        <begin position="1"/>
        <end position="25"/>
    </location>
</feature>
<evidence type="ECO:0000256" key="1">
    <source>
        <dbReference type="SAM" id="MobiDB-lite"/>
    </source>
</evidence>
<accession>A0A0S4JCB8</accession>
<keyword evidence="3" id="KW-1185">Reference proteome</keyword>
<feature type="compositionally biased region" description="Polar residues" evidence="1">
    <location>
        <begin position="448"/>
        <end position="463"/>
    </location>
</feature>
<dbReference type="Proteomes" id="UP000051952">
    <property type="component" value="Unassembled WGS sequence"/>
</dbReference>
<feature type="compositionally biased region" description="Low complexity" evidence="1">
    <location>
        <begin position="1"/>
        <end position="17"/>
    </location>
</feature>
<feature type="region of interest" description="Disordered" evidence="1">
    <location>
        <begin position="666"/>
        <end position="690"/>
    </location>
</feature>
<dbReference type="EMBL" id="CYKH01001593">
    <property type="protein sequence ID" value="CUG87836.1"/>
    <property type="molecule type" value="Genomic_DNA"/>
</dbReference>
<name>A0A0S4JCB8_BODSA</name>
<organism evidence="2 3">
    <name type="scientific">Bodo saltans</name>
    <name type="common">Flagellated protozoan</name>
    <dbReference type="NCBI Taxonomy" id="75058"/>
    <lineage>
        <taxon>Eukaryota</taxon>
        <taxon>Discoba</taxon>
        <taxon>Euglenozoa</taxon>
        <taxon>Kinetoplastea</taxon>
        <taxon>Metakinetoplastina</taxon>
        <taxon>Eubodonida</taxon>
        <taxon>Bodonidae</taxon>
        <taxon>Bodo</taxon>
    </lineage>
</organism>
<sequence>MDSSVDLSSSRSSSDASPRVGPSPTDILQQCASMGVLMRFKHTAELLALGPKETTRALVEIQQGAVLNRFYAAAEDMGLRRERFHMIRTVDELDSILEKVKWALRTVQWNSKRLANICRWILRSIRILQRFTRRYLPKLRRMKASVLKIWTDAMSKMSANLQRQTMEHIRRFRITLQHESFRDEALGLLLDCHVPIDEVRAAIESLWRLRRDDYRSMFRRRQRESRVRQIQHVSSLQAATAHSADAPPPRHLQERHTSTMATKTLTFRTLRLKRIDFDVPQLLFGPENVTLAEICVHHRLLKLRQVQDNIAGYRPSTSDDAAESSPMERVLATSLRVDPFTPHERVMRASMLDVSKRFKVPVTYLHSLLTIDSTTQWFLLYLIRQLQRGGSTTSQGHLPEAMQGHWDHAVHIVGKWGATAGCTPKQPSTAAGDRRRPSTADPRRRATVSHTLSTTAAVTSPRPTSAKRDPPTALSLGGVPRVSVRRVSPARSPARSPLNLKSNFDTTTTPSHAVQGASANQPSDLGVTALSPRSAQWARAVSPYSQGLRSPMDEVEMQNGADGELPVTAAESFWTEALAHHKGSVERARVQLKQRAAALSAKVSPRGLRPVSPPTPKQPQSPRIRWQPPANKPLYRPIPTHTKPPALPTLETILTSRRLAVRDDAAAVAPPPPLLRPMSAPAGPHKRRRF</sequence>
<evidence type="ECO:0000313" key="3">
    <source>
        <dbReference type="Proteomes" id="UP000051952"/>
    </source>
</evidence>
<feature type="region of interest" description="Disordered" evidence="1">
    <location>
        <begin position="418"/>
        <end position="527"/>
    </location>
</feature>
<dbReference type="AlphaFoldDB" id="A0A0S4JCB8"/>
<gene>
    <name evidence="2" type="ORF">BSAL_12260</name>
</gene>
<feature type="compositionally biased region" description="Low complexity" evidence="1">
    <location>
        <begin position="479"/>
        <end position="497"/>
    </location>
</feature>
<dbReference type="VEuPathDB" id="TriTrypDB:BSAL_12260"/>
<reference evidence="3" key="1">
    <citation type="submission" date="2015-09" db="EMBL/GenBank/DDBJ databases">
        <authorList>
            <consortium name="Pathogen Informatics"/>
        </authorList>
    </citation>
    <scope>NUCLEOTIDE SEQUENCE [LARGE SCALE GENOMIC DNA]</scope>
    <source>
        <strain evidence="3">Lake Konstanz</strain>
    </source>
</reference>
<evidence type="ECO:0000313" key="2">
    <source>
        <dbReference type="EMBL" id="CUG87836.1"/>
    </source>
</evidence>
<protein>
    <submittedName>
        <fullName evidence="2">Uncharacterized protein</fullName>
    </submittedName>
</protein>
<feature type="region of interest" description="Disordered" evidence="1">
    <location>
        <begin position="599"/>
        <end position="648"/>
    </location>
</feature>
<feature type="compositionally biased region" description="Polar residues" evidence="1">
    <location>
        <begin position="499"/>
        <end position="523"/>
    </location>
</feature>